<protein>
    <submittedName>
        <fullName evidence="1">Uncharacterized protein</fullName>
    </submittedName>
</protein>
<evidence type="ECO:0000313" key="2">
    <source>
        <dbReference type="Proteomes" id="UP000037136"/>
    </source>
</evidence>
<dbReference type="EMBL" id="LAZP02000109">
    <property type="protein sequence ID" value="PFH60767.1"/>
    <property type="molecule type" value="Genomic_DNA"/>
</dbReference>
<sequence>MSAFRLLEALREIQVFSLGRLEVIASCVESLKRIVGKKTLIRRRGTARHHRLALGELSQMDGHKALGEGKGATADGVKD</sequence>
<evidence type="ECO:0000313" key="1">
    <source>
        <dbReference type="EMBL" id="PFH60767.1"/>
    </source>
</evidence>
<gene>
    <name evidence="1" type="ORF">XA68_10381</name>
</gene>
<reference evidence="1 2" key="2">
    <citation type="journal article" date="2017" name="Sci. Rep.">
        <title>Ant-infecting Ophiocordyceps genomes reveal a high diversity of potential behavioral manipulation genes and a possible major role for enterotoxins.</title>
        <authorList>
            <person name="de Bekker C."/>
            <person name="Ohm R.A."/>
            <person name="Evans H.C."/>
            <person name="Brachmann A."/>
            <person name="Hughes D.P."/>
        </authorList>
    </citation>
    <scope>NUCLEOTIDE SEQUENCE [LARGE SCALE GENOMIC DNA]</scope>
    <source>
        <strain evidence="1 2">SC16a</strain>
    </source>
</reference>
<dbReference type="Proteomes" id="UP000037136">
    <property type="component" value="Unassembled WGS sequence"/>
</dbReference>
<comment type="caution">
    <text evidence="1">The sequence shown here is derived from an EMBL/GenBank/DDBJ whole genome shotgun (WGS) entry which is preliminary data.</text>
</comment>
<keyword evidence="2" id="KW-1185">Reference proteome</keyword>
<reference evidence="1 2" key="1">
    <citation type="journal article" date="2015" name="BMC Genomics">
        <title>Gene expression during zombie ant biting behavior reflects the complexity underlying fungal parasitic behavioral manipulation.</title>
        <authorList>
            <person name="de Bekker C."/>
            <person name="Ohm R.A."/>
            <person name="Loreto R.G."/>
            <person name="Sebastian A."/>
            <person name="Albert I."/>
            <person name="Merrow M."/>
            <person name="Brachmann A."/>
            <person name="Hughes D.P."/>
        </authorList>
    </citation>
    <scope>NUCLEOTIDE SEQUENCE [LARGE SCALE GENOMIC DNA]</scope>
    <source>
        <strain evidence="1 2">SC16a</strain>
    </source>
</reference>
<organism evidence="1 2">
    <name type="scientific">Ophiocordyceps unilateralis</name>
    <name type="common">Zombie-ant fungus</name>
    <name type="synonym">Torrubia unilateralis</name>
    <dbReference type="NCBI Taxonomy" id="268505"/>
    <lineage>
        <taxon>Eukaryota</taxon>
        <taxon>Fungi</taxon>
        <taxon>Dikarya</taxon>
        <taxon>Ascomycota</taxon>
        <taxon>Pezizomycotina</taxon>
        <taxon>Sordariomycetes</taxon>
        <taxon>Hypocreomycetidae</taxon>
        <taxon>Hypocreales</taxon>
        <taxon>Ophiocordycipitaceae</taxon>
        <taxon>Ophiocordyceps</taxon>
    </lineage>
</organism>
<accession>A0A2A9PIQ9</accession>
<dbReference type="AlphaFoldDB" id="A0A2A9PIQ9"/>
<proteinExistence type="predicted"/>
<name>A0A2A9PIQ9_OPHUN</name>